<dbReference type="Proteomes" id="UP000029085">
    <property type="component" value="Unassembled WGS sequence"/>
</dbReference>
<keyword evidence="3" id="KW-0378">Hydrolase</keyword>
<gene>
    <name evidence="4" type="ORF">N788_10560</name>
</gene>
<dbReference type="OrthoDB" id="9801098at2"/>
<comment type="catalytic activity">
    <reaction evidence="1">
        <text>AMP + H2O = D-ribose 5-phosphate + adenine</text>
        <dbReference type="Rhea" id="RHEA:20129"/>
        <dbReference type="ChEBI" id="CHEBI:15377"/>
        <dbReference type="ChEBI" id="CHEBI:16708"/>
        <dbReference type="ChEBI" id="CHEBI:78346"/>
        <dbReference type="ChEBI" id="CHEBI:456215"/>
        <dbReference type="EC" id="3.2.2.4"/>
    </reaction>
</comment>
<keyword evidence="5" id="KW-1185">Reference proteome</keyword>
<dbReference type="GO" id="GO:0009691">
    <property type="term" value="P:cytokinin biosynthetic process"/>
    <property type="evidence" value="ECO:0007669"/>
    <property type="project" value="UniProtKB-UniRule"/>
</dbReference>
<dbReference type="PANTHER" id="PTHR31223">
    <property type="entry name" value="LOG FAMILY PROTEIN YJL055W"/>
    <property type="match status" value="1"/>
</dbReference>
<evidence type="ECO:0000313" key="5">
    <source>
        <dbReference type="Proteomes" id="UP000029085"/>
    </source>
</evidence>
<dbReference type="PATRIC" id="fig|1121014.3.peg.870"/>
<sequence>MRVCVYAASSARVAPEFHAAARQLGETLAANGCSVVYGGGSTGLMGSLADGALSKGGEVIGILPRFMADLEWGHPGLTHLELVEDMRERKHKLLTNSDAVVALPGGCGTLEELFEAITLKRLGIYFSPILLLNVRGFYAPLQGFMESVIAERFMNPEHAAMWSLVDAVEDVLPTIKATPPWREDAREYAVVR</sequence>
<organism evidence="4 5">
    <name type="scientific">Arenimonas donghaensis DSM 18148 = HO3-R19</name>
    <dbReference type="NCBI Taxonomy" id="1121014"/>
    <lineage>
        <taxon>Bacteria</taxon>
        <taxon>Pseudomonadati</taxon>
        <taxon>Pseudomonadota</taxon>
        <taxon>Gammaproteobacteria</taxon>
        <taxon>Lysobacterales</taxon>
        <taxon>Lysobacteraceae</taxon>
        <taxon>Arenimonas</taxon>
    </lineage>
</organism>
<evidence type="ECO:0000256" key="3">
    <source>
        <dbReference type="RuleBase" id="RU363015"/>
    </source>
</evidence>
<dbReference type="GO" id="GO:0008714">
    <property type="term" value="F:AMP nucleosidase activity"/>
    <property type="evidence" value="ECO:0007669"/>
    <property type="project" value="UniProtKB-EC"/>
</dbReference>
<comment type="caution">
    <text evidence="4">The sequence shown here is derived from an EMBL/GenBank/DDBJ whole genome shotgun (WGS) entry which is preliminary data.</text>
</comment>
<dbReference type="Gene3D" id="3.40.50.450">
    <property type="match status" value="1"/>
</dbReference>
<dbReference type="RefSeq" id="WP_034221490.1">
    <property type="nucleotide sequence ID" value="NZ_AVCJ01000005.1"/>
</dbReference>
<evidence type="ECO:0000313" key="4">
    <source>
        <dbReference type="EMBL" id="KFL37273.1"/>
    </source>
</evidence>
<dbReference type="STRING" id="1121014.N788_10560"/>
<name>A0A087MK70_9GAMM</name>
<comment type="similarity">
    <text evidence="2 3">Belongs to the LOG family.</text>
</comment>
<dbReference type="GO" id="GO:0005829">
    <property type="term" value="C:cytosol"/>
    <property type="evidence" value="ECO:0007669"/>
    <property type="project" value="TreeGrafter"/>
</dbReference>
<dbReference type="PANTHER" id="PTHR31223:SF70">
    <property type="entry name" value="LOG FAMILY PROTEIN YJL055W"/>
    <property type="match status" value="1"/>
</dbReference>
<dbReference type="InterPro" id="IPR031100">
    <property type="entry name" value="LOG_fam"/>
</dbReference>
<keyword evidence="3" id="KW-0203">Cytokinin biosynthesis</keyword>
<dbReference type="AlphaFoldDB" id="A0A087MK70"/>
<dbReference type="SUPFAM" id="SSF102405">
    <property type="entry name" value="MCP/YpsA-like"/>
    <property type="match status" value="1"/>
</dbReference>
<reference evidence="4 5" key="2">
    <citation type="journal article" date="2015" name="Stand. Genomic Sci.">
        <title>High quality draft genomic sequence of Arenimonas donghaensis DSM 18148(T).</title>
        <authorList>
            <person name="Chen F."/>
            <person name="Wang H."/>
            <person name="Cao Y."/>
            <person name="Li X."/>
            <person name="Wang G."/>
        </authorList>
    </citation>
    <scope>NUCLEOTIDE SEQUENCE [LARGE SCALE GENOMIC DNA]</scope>
    <source>
        <strain evidence="4 5">HO3-R19</strain>
    </source>
</reference>
<reference evidence="5" key="1">
    <citation type="submission" date="2013-08" db="EMBL/GenBank/DDBJ databases">
        <title>Genome sequencing of Arenimonas donghaensis.</title>
        <authorList>
            <person name="Chen F."/>
            <person name="Wang G."/>
        </authorList>
    </citation>
    <scope>NUCLEOTIDE SEQUENCE [LARGE SCALE GENOMIC DNA]</scope>
    <source>
        <strain evidence="5">HO3-R19</strain>
    </source>
</reference>
<proteinExistence type="inferred from homology"/>
<dbReference type="EC" id="3.2.2.n1" evidence="3"/>
<dbReference type="Pfam" id="PF03641">
    <property type="entry name" value="Lysine_decarbox"/>
    <property type="match status" value="1"/>
</dbReference>
<protein>
    <recommendedName>
        <fullName evidence="3">Cytokinin riboside 5'-monophosphate phosphoribohydrolase</fullName>
        <ecNumber evidence="3">3.2.2.n1</ecNumber>
    </recommendedName>
</protein>
<evidence type="ECO:0000256" key="2">
    <source>
        <dbReference type="ARBA" id="ARBA00006763"/>
    </source>
</evidence>
<evidence type="ECO:0000256" key="1">
    <source>
        <dbReference type="ARBA" id="ARBA00000274"/>
    </source>
</evidence>
<dbReference type="InterPro" id="IPR005269">
    <property type="entry name" value="LOG"/>
</dbReference>
<accession>A0A087MK70</accession>
<dbReference type="NCBIfam" id="TIGR00730">
    <property type="entry name" value="Rossman fold protein, TIGR00730 family"/>
    <property type="match status" value="1"/>
</dbReference>
<dbReference type="EMBL" id="AVCJ01000005">
    <property type="protein sequence ID" value="KFL37273.1"/>
    <property type="molecule type" value="Genomic_DNA"/>
</dbReference>